<evidence type="ECO:0000313" key="6">
    <source>
        <dbReference type="EMBL" id="AEG00204.1"/>
    </source>
</evidence>
<dbReference type="PANTHER" id="PTHR16950:SF16">
    <property type="entry name" value="ZINC TRANSPORTER ZIP13"/>
    <property type="match status" value="1"/>
</dbReference>
<reference evidence="6 7" key="1">
    <citation type="journal article" date="2011" name="J. Bacteriol.">
        <title>Complete Genome Sequence of the Aerobic Marine Methanotroph Methylomonas methanica MC09.</title>
        <authorList>
            <person name="Boden R."/>
            <person name="Cunliffe M."/>
            <person name="Scanlan J."/>
            <person name="Moussard H."/>
            <person name="Kits K.D."/>
            <person name="Klotz M.G."/>
            <person name="Jetten M.S."/>
            <person name="Vuilleumier S."/>
            <person name="Han J."/>
            <person name="Peters L."/>
            <person name="Mikhailova N."/>
            <person name="Teshima H."/>
            <person name="Tapia R."/>
            <person name="Kyrpides N."/>
            <person name="Ivanova N."/>
            <person name="Pagani I."/>
            <person name="Cheng J.F."/>
            <person name="Goodwin L."/>
            <person name="Han C."/>
            <person name="Hauser L."/>
            <person name="Land M.L."/>
            <person name="Lapidus A."/>
            <person name="Lucas S."/>
            <person name="Pitluck S."/>
            <person name="Woyke T."/>
            <person name="Stein L."/>
            <person name="Murrell J.C."/>
        </authorList>
    </citation>
    <scope>NUCLEOTIDE SEQUENCE [LARGE SCALE GENOMIC DNA]</scope>
    <source>
        <strain evidence="6 7">MC09</strain>
    </source>
</reference>
<evidence type="ECO:0000313" key="7">
    <source>
        <dbReference type="Proteomes" id="UP000008888"/>
    </source>
</evidence>
<evidence type="ECO:0000256" key="1">
    <source>
        <dbReference type="ARBA" id="ARBA00004141"/>
    </source>
</evidence>
<gene>
    <name evidence="6" type="ordered locus">Metme_1786</name>
</gene>
<evidence type="ECO:0000256" key="3">
    <source>
        <dbReference type="ARBA" id="ARBA00022989"/>
    </source>
</evidence>
<feature type="transmembrane region" description="Helical" evidence="5">
    <location>
        <begin position="194"/>
        <end position="215"/>
    </location>
</feature>
<reference evidence="7" key="3">
    <citation type="submission" date="2011-05" db="EMBL/GenBank/DDBJ databases">
        <title>Complete sequence of Methylomonas methanica MC09.</title>
        <authorList>
            <consortium name="US DOE Joint Genome Institute"/>
            <person name="Lucas S."/>
            <person name="Han J."/>
            <person name="Lapidus A."/>
            <person name="Cheng J.-F."/>
            <person name="Goodwin L."/>
            <person name="Pitluck S."/>
            <person name="Peters L."/>
            <person name="Mikhailova N."/>
            <person name="Teshima H."/>
            <person name="Han C."/>
            <person name="Tapia R."/>
            <person name="Land M."/>
            <person name="Hauser L."/>
            <person name="Kyrpides N."/>
            <person name="Ivanova N."/>
            <person name="Pagani I."/>
            <person name="Stein L."/>
            <person name="Woyke T."/>
        </authorList>
    </citation>
    <scope>NUCLEOTIDE SEQUENCE [LARGE SCALE GENOMIC DNA]</scope>
    <source>
        <strain evidence="7">MC09</strain>
    </source>
</reference>
<dbReference type="STRING" id="857087.Metme_1786"/>
<dbReference type="GO" id="GO:0005385">
    <property type="term" value="F:zinc ion transmembrane transporter activity"/>
    <property type="evidence" value="ECO:0007669"/>
    <property type="project" value="TreeGrafter"/>
</dbReference>
<dbReference type="AlphaFoldDB" id="G0A2M4"/>
<dbReference type="Pfam" id="PF02535">
    <property type="entry name" value="Zip"/>
    <property type="match status" value="2"/>
</dbReference>
<evidence type="ECO:0000256" key="4">
    <source>
        <dbReference type="ARBA" id="ARBA00023136"/>
    </source>
</evidence>
<dbReference type="GO" id="GO:0006882">
    <property type="term" value="P:intracellular zinc ion homeostasis"/>
    <property type="evidence" value="ECO:0007669"/>
    <property type="project" value="TreeGrafter"/>
</dbReference>
<dbReference type="EMBL" id="CP002738">
    <property type="protein sequence ID" value="AEG00204.1"/>
    <property type="molecule type" value="Genomic_DNA"/>
</dbReference>
<proteinExistence type="predicted"/>
<feature type="transmembrane region" description="Helical" evidence="5">
    <location>
        <begin position="38"/>
        <end position="57"/>
    </location>
</feature>
<keyword evidence="4 5" id="KW-0472">Membrane</keyword>
<dbReference type="RefSeq" id="WP_013818457.1">
    <property type="nucleotide sequence ID" value="NC_015572.1"/>
</dbReference>
<reference key="2">
    <citation type="submission" date="2011-05" db="EMBL/GenBank/DDBJ databases">
        <title>Complete genome sequence of the aerobic marine methanotroph Methylomonas methanica MC09.</title>
        <authorList>
            <person name="Boden R."/>
            <person name="Cunliffe M."/>
            <person name="Scanlan J."/>
            <person name="Moussard H."/>
            <person name="Kits K.D."/>
            <person name="Klotz M."/>
            <person name="Jetten M."/>
            <person name="Vuilleumier S."/>
            <person name="Han J."/>
            <person name="Peters L."/>
            <person name="Mikhailova N."/>
            <person name="Teshima H."/>
            <person name="Tapia R."/>
            <person name="Kyrpides N."/>
            <person name="Ivanova N."/>
            <person name="Pagani I."/>
            <person name="Cheng J.-F."/>
            <person name="Goodwin L."/>
            <person name="Han C."/>
            <person name="Hauser L."/>
            <person name="Land M."/>
            <person name="Lapidus A."/>
            <person name="Lucas S."/>
            <person name="Pitluck S."/>
            <person name="Woyke T."/>
            <person name="Stein L.Y."/>
            <person name="Murrell C."/>
        </authorList>
    </citation>
    <scope>NUCLEOTIDE SEQUENCE</scope>
    <source>
        <strain>MC09</strain>
    </source>
</reference>
<dbReference type="GO" id="GO:0016020">
    <property type="term" value="C:membrane"/>
    <property type="evidence" value="ECO:0007669"/>
    <property type="project" value="UniProtKB-SubCell"/>
</dbReference>
<dbReference type="Proteomes" id="UP000008888">
    <property type="component" value="Chromosome"/>
</dbReference>
<dbReference type="eggNOG" id="COG0428">
    <property type="taxonomic scope" value="Bacteria"/>
</dbReference>
<keyword evidence="2 5" id="KW-0812">Transmembrane</keyword>
<protein>
    <submittedName>
        <fullName evidence="6">Zinc/iron permease</fullName>
    </submittedName>
</protein>
<sequence length="216" mass="22978">MTIDLTSVAGTIAACLAVSLCSLSSATALRLKPETLKWLVPNLVALAVGMLLGDAFIHLSPDAIQRHGAVSAVCLTVLLGMFVFFVLEKGVRWRHDHNLDSRPTADHILPLAKMNLFGDAMHNFVDGILIAGSFLADPIMGVTTTLAIVAHEIPQELGDVGALPRGGFIYIAASDPIPELHERSNLPHLGGQSAAFASGIVFMQFIVFFEQALLAA</sequence>
<evidence type="ECO:0000256" key="5">
    <source>
        <dbReference type="SAM" id="Phobius"/>
    </source>
</evidence>
<dbReference type="InterPro" id="IPR003689">
    <property type="entry name" value="ZIP"/>
</dbReference>
<feature type="transmembrane region" description="Helical" evidence="5">
    <location>
        <begin position="69"/>
        <end position="87"/>
    </location>
</feature>
<dbReference type="HOGENOM" id="CLU_015114_0_5_6"/>
<keyword evidence="7" id="KW-1185">Reference proteome</keyword>
<dbReference type="KEGG" id="mmt:Metme_1786"/>
<dbReference type="OrthoDB" id="9806593at2"/>
<keyword evidence="3 5" id="KW-1133">Transmembrane helix</keyword>
<evidence type="ECO:0000256" key="2">
    <source>
        <dbReference type="ARBA" id="ARBA00022692"/>
    </source>
</evidence>
<name>G0A2M4_METMM</name>
<comment type="subcellular location">
    <subcellularLocation>
        <location evidence="1">Membrane</location>
        <topology evidence="1">Multi-pass membrane protein</topology>
    </subcellularLocation>
</comment>
<organism evidence="6 7">
    <name type="scientific">Methylomonas methanica (strain DSM 25384 / MC09)</name>
    <dbReference type="NCBI Taxonomy" id="857087"/>
    <lineage>
        <taxon>Bacteria</taxon>
        <taxon>Pseudomonadati</taxon>
        <taxon>Pseudomonadota</taxon>
        <taxon>Gammaproteobacteria</taxon>
        <taxon>Methylococcales</taxon>
        <taxon>Methylococcaceae</taxon>
        <taxon>Methylomonas</taxon>
    </lineage>
</organism>
<dbReference type="PANTHER" id="PTHR16950">
    <property type="entry name" value="ZINC TRANSPORTER SLC39A7 HISTIDINE-RICH MEMBRANE PROTEIN KE4"/>
    <property type="match status" value="1"/>
</dbReference>
<accession>G0A2M4</accession>